<name>A0AA40F808_9PEZI</name>
<reference evidence="8" key="1">
    <citation type="submission" date="2023-06" db="EMBL/GenBank/DDBJ databases">
        <title>Genome-scale phylogeny and comparative genomics of the fungal order Sordariales.</title>
        <authorList>
            <consortium name="Lawrence Berkeley National Laboratory"/>
            <person name="Hensen N."/>
            <person name="Bonometti L."/>
            <person name="Westerberg I."/>
            <person name="Brannstrom I.O."/>
            <person name="Guillou S."/>
            <person name="Cros-Aarteil S."/>
            <person name="Calhoun S."/>
            <person name="Haridas S."/>
            <person name="Kuo A."/>
            <person name="Mondo S."/>
            <person name="Pangilinan J."/>
            <person name="Riley R."/>
            <person name="LaButti K."/>
            <person name="Andreopoulos B."/>
            <person name="Lipzen A."/>
            <person name="Chen C."/>
            <person name="Yanf M."/>
            <person name="Daum C."/>
            <person name="Ng V."/>
            <person name="Clum A."/>
            <person name="Steindorff A."/>
            <person name="Ohm R."/>
            <person name="Martin F."/>
            <person name="Silar P."/>
            <person name="Natvig D."/>
            <person name="Lalanne C."/>
            <person name="Gautier V."/>
            <person name="Ament-velasquez S.L."/>
            <person name="Kruys A."/>
            <person name="Hutchinson M.I."/>
            <person name="Powell A.J."/>
            <person name="Barry K."/>
            <person name="Miller A.N."/>
            <person name="Grigoriev I.V."/>
            <person name="Debuchy R."/>
            <person name="Gladieux P."/>
            <person name="Thoren M.H."/>
            <person name="Johannesson H."/>
        </authorList>
    </citation>
    <scope>NUCLEOTIDE SEQUENCE</scope>
    <source>
        <strain evidence="8">SMH3187-1</strain>
    </source>
</reference>
<evidence type="ECO:0000313" key="8">
    <source>
        <dbReference type="EMBL" id="KAK0752919.1"/>
    </source>
</evidence>
<comment type="caution">
    <text evidence="8">The sequence shown here is derived from an EMBL/GenBank/DDBJ whole genome shotgun (WGS) entry which is preliminary data.</text>
</comment>
<evidence type="ECO:0000256" key="6">
    <source>
        <dbReference type="ARBA" id="ARBA00023285"/>
    </source>
</evidence>
<dbReference type="InterPro" id="IPR011330">
    <property type="entry name" value="Glyco_hydro/deAcase_b/a-brl"/>
</dbReference>
<dbReference type="GO" id="GO:0046872">
    <property type="term" value="F:metal ion binding"/>
    <property type="evidence" value="ECO:0007669"/>
    <property type="project" value="UniProtKB-KW"/>
</dbReference>
<proteinExistence type="predicted"/>
<keyword evidence="6" id="KW-0170">Cobalt</keyword>
<keyword evidence="5" id="KW-0119">Carbohydrate metabolism</keyword>
<evidence type="ECO:0000256" key="5">
    <source>
        <dbReference type="ARBA" id="ARBA00023277"/>
    </source>
</evidence>
<dbReference type="EMBL" id="JAUKUD010000001">
    <property type="protein sequence ID" value="KAK0752919.1"/>
    <property type="molecule type" value="Genomic_DNA"/>
</dbReference>
<keyword evidence="4" id="KW-0378">Hydrolase</keyword>
<evidence type="ECO:0000256" key="4">
    <source>
        <dbReference type="ARBA" id="ARBA00022801"/>
    </source>
</evidence>
<evidence type="ECO:0000313" key="9">
    <source>
        <dbReference type="Proteomes" id="UP001172155"/>
    </source>
</evidence>
<protein>
    <recommendedName>
        <fullName evidence="7">NodB homology domain-containing protein</fullName>
    </recommendedName>
</protein>
<keyword evidence="9" id="KW-1185">Reference proteome</keyword>
<gene>
    <name evidence="8" type="ORF">B0T18DRAFT_433832</name>
</gene>
<evidence type="ECO:0000256" key="2">
    <source>
        <dbReference type="ARBA" id="ARBA00022723"/>
    </source>
</evidence>
<comment type="cofactor">
    <cofactor evidence="1">
        <name>Co(2+)</name>
        <dbReference type="ChEBI" id="CHEBI:48828"/>
    </cofactor>
</comment>
<dbReference type="SUPFAM" id="SSF88713">
    <property type="entry name" value="Glycoside hydrolase/deacetylase"/>
    <property type="match status" value="1"/>
</dbReference>
<evidence type="ECO:0000256" key="1">
    <source>
        <dbReference type="ARBA" id="ARBA00001941"/>
    </source>
</evidence>
<accession>A0AA40F808</accession>
<evidence type="ECO:0000259" key="7">
    <source>
        <dbReference type="PROSITE" id="PS51677"/>
    </source>
</evidence>
<dbReference type="PANTHER" id="PTHR46471">
    <property type="entry name" value="CHITIN DEACETYLASE"/>
    <property type="match status" value="1"/>
</dbReference>
<keyword evidence="3" id="KW-0732">Signal</keyword>
<feature type="domain" description="NodB homology" evidence="7">
    <location>
        <begin position="45"/>
        <end position="238"/>
    </location>
</feature>
<evidence type="ECO:0000256" key="3">
    <source>
        <dbReference type="ARBA" id="ARBA00022729"/>
    </source>
</evidence>
<dbReference type="PROSITE" id="PS51677">
    <property type="entry name" value="NODB"/>
    <property type="match status" value="1"/>
</dbReference>
<dbReference type="Gene3D" id="3.20.20.370">
    <property type="entry name" value="Glycoside hydrolase/deacetylase"/>
    <property type="match status" value="1"/>
</dbReference>
<dbReference type="Pfam" id="PF01522">
    <property type="entry name" value="Polysacc_deac_1"/>
    <property type="match status" value="1"/>
</dbReference>
<dbReference type="GO" id="GO:0016810">
    <property type="term" value="F:hydrolase activity, acting on carbon-nitrogen (but not peptide) bonds"/>
    <property type="evidence" value="ECO:0007669"/>
    <property type="project" value="InterPro"/>
</dbReference>
<organism evidence="8 9">
    <name type="scientific">Schizothecium vesticola</name>
    <dbReference type="NCBI Taxonomy" id="314040"/>
    <lineage>
        <taxon>Eukaryota</taxon>
        <taxon>Fungi</taxon>
        <taxon>Dikarya</taxon>
        <taxon>Ascomycota</taxon>
        <taxon>Pezizomycotina</taxon>
        <taxon>Sordariomycetes</taxon>
        <taxon>Sordariomycetidae</taxon>
        <taxon>Sordariales</taxon>
        <taxon>Schizotheciaceae</taxon>
        <taxon>Schizothecium</taxon>
    </lineage>
</organism>
<dbReference type="PANTHER" id="PTHR46471:SF4">
    <property type="entry name" value="CHITIN DEACETYLASE"/>
    <property type="match status" value="1"/>
</dbReference>
<keyword evidence="2" id="KW-0479">Metal-binding</keyword>
<dbReference type="GO" id="GO:0005975">
    <property type="term" value="P:carbohydrate metabolic process"/>
    <property type="evidence" value="ECO:0007669"/>
    <property type="project" value="InterPro"/>
</dbReference>
<dbReference type="CDD" id="cd10951">
    <property type="entry name" value="CE4_ClCDA_like"/>
    <property type="match status" value="1"/>
</dbReference>
<dbReference type="Proteomes" id="UP001172155">
    <property type="component" value="Unassembled WGS sequence"/>
</dbReference>
<dbReference type="AlphaFoldDB" id="A0AA40F808"/>
<sequence length="256" mass="28177">MHLSPVILASLLSREHIAARNPQPPANLVARVPLGTIINHCTVPGVVALTFDDGPYYHTPHILDLLDSYGAKGTFFVNGENWSKNIGDESLPWPEILRRMDASGHQIASHTFSHIDMTKADTETRYDQIIRLESTLARIIGKVPTYFRPPFASCEGQCIVDMEQMGLHIVNFDVDTKDYLHNTPDTAGEAQAIFAAALNKGNSGDSFLVLTHDVQEMTATTLLPFMLNMIREKGLRAVTVGECMGDSPANWYKGAA</sequence>
<dbReference type="InterPro" id="IPR002509">
    <property type="entry name" value="NODB_dom"/>
</dbReference>